<dbReference type="EMBL" id="JACHHZ010000003">
    <property type="protein sequence ID" value="MBB6093954.1"/>
    <property type="molecule type" value="Genomic_DNA"/>
</dbReference>
<evidence type="ECO:0008006" key="4">
    <source>
        <dbReference type="Google" id="ProtNLM"/>
    </source>
</evidence>
<proteinExistence type="predicted"/>
<feature type="signal peptide" evidence="1">
    <location>
        <begin position="1"/>
        <end position="27"/>
    </location>
</feature>
<keyword evidence="1" id="KW-0732">Signal</keyword>
<accession>A0A841HMX1</accession>
<dbReference type="RefSeq" id="WP_184332789.1">
    <property type="nucleotide sequence ID" value="NZ_JACHHZ010000003.1"/>
</dbReference>
<feature type="chain" id="PRO_5032549578" description="Transporter" evidence="1">
    <location>
        <begin position="28"/>
        <end position="270"/>
    </location>
</feature>
<name>A0A841HMX1_9GAMM</name>
<dbReference type="Proteomes" id="UP000588068">
    <property type="component" value="Unassembled WGS sequence"/>
</dbReference>
<protein>
    <recommendedName>
        <fullName evidence="4">Transporter</fullName>
    </recommendedName>
</protein>
<keyword evidence="3" id="KW-1185">Reference proteome</keyword>
<gene>
    <name evidence="2" type="ORF">HNQ60_002835</name>
</gene>
<reference evidence="2 3" key="1">
    <citation type="submission" date="2020-08" db="EMBL/GenBank/DDBJ databases">
        <title>Genomic Encyclopedia of Type Strains, Phase IV (KMG-IV): sequencing the most valuable type-strain genomes for metagenomic binning, comparative biology and taxonomic classification.</title>
        <authorList>
            <person name="Goeker M."/>
        </authorList>
    </citation>
    <scope>NUCLEOTIDE SEQUENCE [LARGE SCALE GENOMIC DNA]</scope>
    <source>
        <strain evidence="2 3">DSM 26723</strain>
    </source>
</reference>
<organism evidence="2 3">
    <name type="scientific">Povalibacter uvarum</name>
    <dbReference type="NCBI Taxonomy" id="732238"/>
    <lineage>
        <taxon>Bacteria</taxon>
        <taxon>Pseudomonadati</taxon>
        <taxon>Pseudomonadota</taxon>
        <taxon>Gammaproteobacteria</taxon>
        <taxon>Steroidobacterales</taxon>
        <taxon>Steroidobacteraceae</taxon>
        <taxon>Povalibacter</taxon>
    </lineage>
</organism>
<comment type="caution">
    <text evidence="2">The sequence shown here is derived from an EMBL/GenBank/DDBJ whole genome shotgun (WGS) entry which is preliminary data.</text>
</comment>
<evidence type="ECO:0000313" key="3">
    <source>
        <dbReference type="Proteomes" id="UP000588068"/>
    </source>
</evidence>
<evidence type="ECO:0000256" key="1">
    <source>
        <dbReference type="SAM" id="SignalP"/>
    </source>
</evidence>
<sequence length="270" mass="29386">MAMTYCNRFASLAAALWLVFLSHCALAQDHDADVLAKQLSNPVAALISVPLQLNYDTGYANDGEKWLLNVQPVVPISLNEKWNMISRTILPLADQHDVVNSGSQSGIGDITQSLFFSPKQPTASGWIIGVGPAFLLPTATDDLLGTEKWGLGPTAVVLKQTAAGWTYGALVNHIWSVAGDDDRSDISSTFLQPFLSKGLGQGRTATINLESTYDWEHEQWTVPVNFMYSKVLKVGNQLVSVAGGARYYVESPDGGPDWGVRVVFTLLYPR</sequence>
<dbReference type="AlphaFoldDB" id="A0A841HMX1"/>
<evidence type="ECO:0000313" key="2">
    <source>
        <dbReference type="EMBL" id="MBB6093954.1"/>
    </source>
</evidence>